<proteinExistence type="predicted"/>
<dbReference type="eggNOG" id="COG1309">
    <property type="taxonomic scope" value="Bacteria"/>
</dbReference>
<evidence type="ECO:0000313" key="5">
    <source>
        <dbReference type="EMBL" id="KRM30113.1"/>
    </source>
</evidence>
<keyword evidence="3" id="KW-1133">Transmembrane helix</keyword>
<dbReference type="EMBL" id="AZFW01000006">
    <property type="protein sequence ID" value="KRM30113.1"/>
    <property type="molecule type" value="Genomic_DNA"/>
</dbReference>
<keyword evidence="3" id="KW-0812">Transmembrane</keyword>
<feature type="domain" description="HTH tetR-type" evidence="4">
    <location>
        <begin position="9"/>
        <end position="69"/>
    </location>
</feature>
<sequence>MNLREKQKQDTMQKILRAAQALFMTQGYTSVTTRAIAEAADVRQPLIYHYFGTKEKLYLTVVMHVSDAMAALITKATAGSASFAVKLQRLGHQLTNQDPMDLQLVLHDVFQMGPAVRQTVVAAWEKGFLLPLDAFFAAYRAQLQPAYAIRDITLYFLTILSAFLPMPAMRQRSGRLTLDTALVMFRTGVETV</sequence>
<dbReference type="PATRIC" id="fig|1122147.4.peg.3013"/>
<dbReference type="Pfam" id="PF00440">
    <property type="entry name" value="TetR_N"/>
    <property type="match status" value="1"/>
</dbReference>
<name>A0A0R1XJU4_9LACO</name>
<dbReference type="GeneID" id="78511137"/>
<dbReference type="PRINTS" id="PR00455">
    <property type="entry name" value="HTHTETR"/>
</dbReference>
<dbReference type="InterPro" id="IPR001647">
    <property type="entry name" value="HTH_TetR"/>
</dbReference>
<organism evidence="5 6">
    <name type="scientific">Schleiferilactobacillus harbinensis DSM 16991</name>
    <dbReference type="NCBI Taxonomy" id="1122147"/>
    <lineage>
        <taxon>Bacteria</taxon>
        <taxon>Bacillati</taxon>
        <taxon>Bacillota</taxon>
        <taxon>Bacilli</taxon>
        <taxon>Lactobacillales</taxon>
        <taxon>Lactobacillaceae</taxon>
        <taxon>Schleiferilactobacillus</taxon>
    </lineage>
</organism>
<dbReference type="PANTHER" id="PTHR30055">
    <property type="entry name" value="HTH-TYPE TRANSCRIPTIONAL REGULATOR RUTR"/>
    <property type="match status" value="1"/>
</dbReference>
<dbReference type="SUPFAM" id="SSF46689">
    <property type="entry name" value="Homeodomain-like"/>
    <property type="match status" value="1"/>
</dbReference>
<dbReference type="GO" id="GO:0006355">
    <property type="term" value="P:regulation of DNA-templated transcription"/>
    <property type="evidence" value="ECO:0007669"/>
    <property type="project" value="UniProtKB-ARBA"/>
</dbReference>
<evidence type="ECO:0000256" key="3">
    <source>
        <dbReference type="SAM" id="Phobius"/>
    </source>
</evidence>
<feature type="transmembrane region" description="Helical" evidence="3">
    <location>
        <begin position="152"/>
        <end position="169"/>
    </location>
</feature>
<keyword evidence="3" id="KW-0472">Membrane</keyword>
<evidence type="ECO:0000256" key="2">
    <source>
        <dbReference type="PROSITE-ProRule" id="PRU00335"/>
    </source>
</evidence>
<gene>
    <name evidence="5" type="ORF">FC91_GL002927</name>
</gene>
<dbReference type="InterPro" id="IPR050109">
    <property type="entry name" value="HTH-type_TetR-like_transc_reg"/>
</dbReference>
<evidence type="ECO:0000313" key="6">
    <source>
        <dbReference type="Proteomes" id="UP000050949"/>
    </source>
</evidence>
<accession>A0A0R1XJU4</accession>
<dbReference type="AlphaFoldDB" id="A0A0R1XJU4"/>
<dbReference type="Proteomes" id="UP000050949">
    <property type="component" value="Unassembled WGS sequence"/>
</dbReference>
<dbReference type="Gene3D" id="1.10.357.10">
    <property type="entry name" value="Tetracycline Repressor, domain 2"/>
    <property type="match status" value="1"/>
</dbReference>
<dbReference type="GO" id="GO:0003677">
    <property type="term" value="F:DNA binding"/>
    <property type="evidence" value="ECO:0007669"/>
    <property type="project" value="UniProtKB-UniRule"/>
</dbReference>
<protein>
    <submittedName>
        <fullName evidence="5">Transcriptional regulator</fullName>
    </submittedName>
</protein>
<dbReference type="PANTHER" id="PTHR30055:SF222">
    <property type="entry name" value="REGULATORY PROTEIN"/>
    <property type="match status" value="1"/>
</dbReference>
<dbReference type="RefSeq" id="WP_027828753.1">
    <property type="nucleotide sequence ID" value="NZ_AUEH01000028.1"/>
</dbReference>
<comment type="caution">
    <text evidence="5">The sequence shown here is derived from an EMBL/GenBank/DDBJ whole genome shotgun (WGS) entry which is preliminary data.</text>
</comment>
<evidence type="ECO:0000259" key="4">
    <source>
        <dbReference type="PROSITE" id="PS50977"/>
    </source>
</evidence>
<feature type="DNA-binding region" description="H-T-H motif" evidence="2">
    <location>
        <begin position="32"/>
        <end position="51"/>
    </location>
</feature>
<reference evidence="5 6" key="1">
    <citation type="journal article" date="2015" name="Genome Announc.">
        <title>Expanding the biotechnology potential of lactobacilli through comparative genomics of 213 strains and associated genera.</title>
        <authorList>
            <person name="Sun Z."/>
            <person name="Harris H.M."/>
            <person name="McCann A."/>
            <person name="Guo C."/>
            <person name="Argimon S."/>
            <person name="Zhang W."/>
            <person name="Yang X."/>
            <person name="Jeffery I.B."/>
            <person name="Cooney J.C."/>
            <person name="Kagawa T.F."/>
            <person name="Liu W."/>
            <person name="Song Y."/>
            <person name="Salvetti E."/>
            <person name="Wrobel A."/>
            <person name="Rasinkangas P."/>
            <person name="Parkhill J."/>
            <person name="Rea M.C."/>
            <person name="O'Sullivan O."/>
            <person name="Ritari J."/>
            <person name="Douillard F.P."/>
            <person name="Paul Ross R."/>
            <person name="Yang R."/>
            <person name="Briner A.E."/>
            <person name="Felis G.E."/>
            <person name="de Vos W.M."/>
            <person name="Barrangou R."/>
            <person name="Klaenhammer T.R."/>
            <person name="Caufield P.W."/>
            <person name="Cui Y."/>
            <person name="Zhang H."/>
            <person name="O'Toole P.W."/>
        </authorList>
    </citation>
    <scope>NUCLEOTIDE SEQUENCE [LARGE SCALE GENOMIC DNA]</scope>
    <source>
        <strain evidence="5 6">DSM 16991</strain>
    </source>
</reference>
<dbReference type="InterPro" id="IPR009057">
    <property type="entry name" value="Homeodomain-like_sf"/>
</dbReference>
<dbReference type="PROSITE" id="PS50977">
    <property type="entry name" value="HTH_TETR_2"/>
    <property type="match status" value="1"/>
</dbReference>
<dbReference type="OrthoDB" id="9814200at2"/>
<evidence type="ECO:0000256" key="1">
    <source>
        <dbReference type="ARBA" id="ARBA00023125"/>
    </source>
</evidence>
<keyword evidence="1 2" id="KW-0238">DNA-binding</keyword>